<accession>A0A5C8ZNP2</accession>
<protein>
    <recommendedName>
        <fullName evidence="3">AttH domain-containing protein</fullName>
    </recommendedName>
</protein>
<sequence length="333" mass="37697">MIDEKTLTQFGIELADEFPHPFSEDHPDWNESYFFDWYDEEGNNAGHCRIGWHPVQQRVLFWLYLFNGAEWLVIEEYRLPFSALKLGSADQVFAYDGWGLAFSYTATAPLNSGELVVSGFARVLSGPRQGVMVPVQLNLVAQAQGPAHSLGGGSVESHSAKGYSTNRFEQPIKAELKLCINDENQVLQVRGERDHSWGPRPWDMEWQFFVINSDSFKLQSTVVNIPEWPEIQMGYFQAAGEAMEHLDKVDFQLVFDADNPVNGVSGHFSLVCDSGRAVSGRLETISGMEIDITHTFSPPRRTEYRRSLVRCHIEGEAPQIGWLECNRKPEANH</sequence>
<organism evidence="1 2">
    <name type="scientific">Parahaliea aestuarii</name>
    <dbReference type="NCBI Taxonomy" id="1852021"/>
    <lineage>
        <taxon>Bacteria</taxon>
        <taxon>Pseudomonadati</taxon>
        <taxon>Pseudomonadota</taxon>
        <taxon>Gammaproteobacteria</taxon>
        <taxon>Cellvibrionales</taxon>
        <taxon>Halieaceae</taxon>
        <taxon>Parahaliea</taxon>
    </lineage>
</organism>
<reference evidence="1 2" key="1">
    <citation type="submission" date="2019-08" db="EMBL/GenBank/DDBJ databases">
        <title>Parahaliea maris sp. nov., isolated from the surface seawater.</title>
        <authorList>
            <person name="Liu Y."/>
        </authorList>
    </citation>
    <scope>NUCLEOTIDE SEQUENCE [LARGE SCALE GENOMIC DNA]</scope>
    <source>
        <strain evidence="1 2">S2-26</strain>
    </source>
</reference>
<dbReference type="SUPFAM" id="SSF159245">
    <property type="entry name" value="AttH-like"/>
    <property type="match status" value="1"/>
</dbReference>
<dbReference type="EMBL" id="VRYZ01000007">
    <property type="protein sequence ID" value="TXS90126.1"/>
    <property type="molecule type" value="Genomic_DNA"/>
</dbReference>
<dbReference type="Proteomes" id="UP000321933">
    <property type="component" value="Unassembled WGS sequence"/>
</dbReference>
<name>A0A5C8ZNP2_9GAMM</name>
<dbReference type="RefSeq" id="WP_148065388.1">
    <property type="nucleotide sequence ID" value="NZ_VRYZ01000007.1"/>
</dbReference>
<comment type="caution">
    <text evidence="1">The sequence shown here is derived from an EMBL/GenBank/DDBJ whole genome shotgun (WGS) entry which is preliminary data.</text>
</comment>
<evidence type="ECO:0000313" key="2">
    <source>
        <dbReference type="Proteomes" id="UP000321933"/>
    </source>
</evidence>
<gene>
    <name evidence="1" type="ORF">FVW59_16140</name>
</gene>
<evidence type="ECO:0000313" key="1">
    <source>
        <dbReference type="EMBL" id="TXS90126.1"/>
    </source>
</evidence>
<evidence type="ECO:0008006" key="3">
    <source>
        <dbReference type="Google" id="ProtNLM"/>
    </source>
</evidence>
<dbReference type="OrthoDB" id="115252at2"/>
<keyword evidence="2" id="KW-1185">Reference proteome</keyword>
<proteinExistence type="predicted"/>
<dbReference type="AlphaFoldDB" id="A0A5C8ZNP2"/>